<comment type="caution">
    <text evidence="1">The sequence shown here is derived from an EMBL/GenBank/DDBJ whole genome shotgun (WGS) entry which is preliminary data.</text>
</comment>
<reference evidence="1 2" key="1">
    <citation type="journal article" date="2020" name="Cell">
        <title>Large-Scale Comparative Analyses of Tick Genomes Elucidate Their Genetic Diversity and Vector Capacities.</title>
        <authorList>
            <consortium name="Tick Genome and Microbiome Consortium (TIGMIC)"/>
            <person name="Jia N."/>
            <person name="Wang J."/>
            <person name="Shi W."/>
            <person name="Du L."/>
            <person name="Sun Y."/>
            <person name="Zhan W."/>
            <person name="Jiang J.F."/>
            <person name="Wang Q."/>
            <person name="Zhang B."/>
            <person name="Ji P."/>
            <person name="Bell-Sakyi L."/>
            <person name="Cui X.M."/>
            <person name="Yuan T.T."/>
            <person name="Jiang B.G."/>
            <person name="Yang W.F."/>
            <person name="Lam T.T."/>
            <person name="Chang Q.C."/>
            <person name="Ding S.J."/>
            <person name="Wang X.J."/>
            <person name="Zhu J.G."/>
            <person name="Ruan X.D."/>
            <person name="Zhao L."/>
            <person name="Wei J.T."/>
            <person name="Ye R.Z."/>
            <person name="Que T.C."/>
            <person name="Du C.H."/>
            <person name="Zhou Y.H."/>
            <person name="Cheng J.X."/>
            <person name="Dai P.F."/>
            <person name="Guo W.B."/>
            <person name="Han X.H."/>
            <person name="Huang E.J."/>
            <person name="Li L.F."/>
            <person name="Wei W."/>
            <person name="Gao Y.C."/>
            <person name="Liu J.Z."/>
            <person name="Shao H.Z."/>
            <person name="Wang X."/>
            <person name="Wang C.C."/>
            <person name="Yang T.C."/>
            <person name="Huo Q.B."/>
            <person name="Li W."/>
            <person name="Chen H.Y."/>
            <person name="Chen S.E."/>
            <person name="Zhou L.G."/>
            <person name="Ni X.B."/>
            <person name="Tian J.H."/>
            <person name="Sheng Y."/>
            <person name="Liu T."/>
            <person name="Pan Y.S."/>
            <person name="Xia L.Y."/>
            <person name="Li J."/>
            <person name="Zhao F."/>
            <person name="Cao W.C."/>
        </authorList>
    </citation>
    <scope>NUCLEOTIDE SEQUENCE [LARGE SCALE GENOMIC DNA]</scope>
    <source>
        <strain evidence="1">Iper-2018</strain>
    </source>
</reference>
<sequence length="144" mass="15293">MGDRSGGGSPAIEDTDRWCSGHRLLCGGGDDQMRKDVVGVRGPASNGGFLHRRRRVGGGGSAALLLVVFVIGCFVADSRAHAKHFTADELQRTKFPSRVSDDLDLDPCKSGDAERLASDDVMGNATLNDRWPRDVIATSGPVSI</sequence>
<gene>
    <name evidence="1" type="ORF">HPB47_000858</name>
</gene>
<name>A0AC60PQN9_IXOPE</name>
<dbReference type="Proteomes" id="UP000805193">
    <property type="component" value="Unassembled WGS sequence"/>
</dbReference>
<dbReference type="EMBL" id="JABSTQ010010111">
    <property type="protein sequence ID" value="KAG0423342.1"/>
    <property type="molecule type" value="Genomic_DNA"/>
</dbReference>
<protein>
    <submittedName>
        <fullName evidence="1">Uncharacterized protein</fullName>
    </submittedName>
</protein>
<evidence type="ECO:0000313" key="1">
    <source>
        <dbReference type="EMBL" id="KAG0423342.1"/>
    </source>
</evidence>
<proteinExistence type="predicted"/>
<evidence type="ECO:0000313" key="2">
    <source>
        <dbReference type="Proteomes" id="UP000805193"/>
    </source>
</evidence>
<keyword evidence="2" id="KW-1185">Reference proteome</keyword>
<organism evidence="1 2">
    <name type="scientific">Ixodes persulcatus</name>
    <name type="common">Taiga tick</name>
    <dbReference type="NCBI Taxonomy" id="34615"/>
    <lineage>
        <taxon>Eukaryota</taxon>
        <taxon>Metazoa</taxon>
        <taxon>Ecdysozoa</taxon>
        <taxon>Arthropoda</taxon>
        <taxon>Chelicerata</taxon>
        <taxon>Arachnida</taxon>
        <taxon>Acari</taxon>
        <taxon>Parasitiformes</taxon>
        <taxon>Ixodida</taxon>
        <taxon>Ixodoidea</taxon>
        <taxon>Ixodidae</taxon>
        <taxon>Ixodinae</taxon>
        <taxon>Ixodes</taxon>
    </lineage>
</organism>
<accession>A0AC60PQN9</accession>